<sequence>MKKNLPSIIYEFINEYYSEEQNIYLVGSSRLELNNESDIDLLIVSKNIILFEETKLLYKDYLFHILILPHNNLLGVFSNQINKRGSLYNIFSNPIVIRSKSNYPKLISTLFTYNHYKMNKYKSLLKRRSVITGLLNLLKEEKSQEKFLFIYNQIFKLLVDIKINSSKKFPDYNLIEKGVIKSVRGLKDNVLEKNYLISKEFLIDDDKSKVINFVTEEFNKYGGELKNYSSRDILMDTMRDSLVIQIKLRKLNVKSINAFLAHDIFHSLSEIAKKHNSYFTFHPDNDIYQPGIYLIINESNKVIKSDILPKLNELSFLKSYQNTGVFINYPFNLNIDEGVEFGGKENYFLIQNCLKRFSEIQLAKREVSNNTFYITIAYIAIFLWKYHAKNKQKFNKQIDDYFIYHKKLLFKKFGKSQIVNHLEKRIDKETNHWIKKNQEAISTFFDSSFSNYNFGDWENIKQIPLDDINFIVENKSKLVFDEKLDYFEFNFIKEILNLSFFRLHERVLLFKIIISIFKIEKTS</sequence>
<gene>
    <name evidence="1" type="ORF">MC378_12305</name>
</gene>
<reference evidence="1" key="1">
    <citation type="submission" date="2022-02" db="EMBL/GenBank/DDBJ databases">
        <title>Polaribacter sp. MSW13, isolated from seawater.</title>
        <authorList>
            <person name="Kristyanto S."/>
            <person name="Jung J."/>
            <person name="Jeon C.O."/>
        </authorList>
    </citation>
    <scope>NUCLEOTIDE SEQUENCE</scope>
    <source>
        <strain evidence="1">MSW13</strain>
    </source>
</reference>
<keyword evidence="2" id="KW-1185">Reference proteome</keyword>
<dbReference type="AlphaFoldDB" id="A0A9X1VUU5"/>
<dbReference type="RefSeq" id="WP_242179062.1">
    <property type="nucleotide sequence ID" value="NZ_JAKQYM010000009.1"/>
</dbReference>
<protein>
    <submittedName>
        <fullName evidence="1">Uncharacterized protein</fullName>
    </submittedName>
</protein>
<evidence type="ECO:0000313" key="2">
    <source>
        <dbReference type="Proteomes" id="UP001139369"/>
    </source>
</evidence>
<comment type="caution">
    <text evidence="1">The sequence shown here is derived from an EMBL/GenBank/DDBJ whole genome shotgun (WGS) entry which is preliminary data.</text>
</comment>
<proteinExistence type="predicted"/>
<name>A0A9X1VUU5_9FLAO</name>
<accession>A0A9X1VUU5</accession>
<organism evidence="1 2">
    <name type="scientific">Polaribacter marinus</name>
    <dbReference type="NCBI Taxonomy" id="2916838"/>
    <lineage>
        <taxon>Bacteria</taxon>
        <taxon>Pseudomonadati</taxon>
        <taxon>Bacteroidota</taxon>
        <taxon>Flavobacteriia</taxon>
        <taxon>Flavobacteriales</taxon>
        <taxon>Flavobacteriaceae</taxon>
    </lineage>
</organism>
<dbReference type="EMBL" id="JAKQYM010000009">
    <property type="protein sequence ID" value="MCI2229951.1"/>
    <property type="molecule type" value="Genomic_DNA"/>
</dbReference>
<dbReference type="Proteomes" id="UP001139369">
    <property type="component" value="Unassembled WGS sequence"/>
</dbReference>
<evidence type="ECO:0000313" key="1">
    <source>
        <dbReference type="EMBL" id="MCI2229951.1"/>
    </source>
</evidence>